<dbReference type="InterPro" id="IPR050367">
    <property type="entry name" value="APC_superfamily"/>
</dbReference>
<evidence type="ECO:0000313" key="9">
    <source>
        <dbReference type="Proteomes" id="UP001370100"/>
    </source>
</evidence>
<feature type="region of interest" description="Disordered" evidence="6">
    <location>
        <begin position="1"/>
        <end position="20"/>
    </location>
</feature>
<sequence length="474" mass="50064">MRSVPDDTADAATTDAPSGEPSLVRAIGPKLLVFFIIGDILGTTIYALTGTVSERVGGALWLPFLLAFVVAFMTAFSYLELVGKYPRAAGAALYTQQAFRRPFLTFLVAFTVMCSGITSAASAAQAFGGTNLDALVGEVPGWVTPLVVVAFLLMLAAINFRGVGESVRVNVVLTAIELLGLAIVIVLGVWAVINGAGDASRLTEFATSAPESSIFSEPAVLLAISSATALAFFAMVGFEDSVNMAEETVDPPRTFPRAMLLAMGITATIYLVVAVLASTLVPTEELAAAESGALLRVVQTASPSFPAVVFAAITLFAVTNTALINMMMASRLLYGMARERIIPDAFAKVHPGRRTPWLAIVVTSALAIILVLLLDISELGSMTSLLLLAVFTLVNVAVLVLRRDRVDHRHFRAPTGIPIVAAVLCAFLASPFSGRPPKEYLFAGILLLLGVLLWGVNRATTGRRDDFDASTLGK</sequence>
<feature type="transmembrane region" description="Helical" evidence="7">
    <location>
        <begin position="413"/>
        <end position="434"/>
    </location>
</feature>
<dbReference type="PANTHER" id="PTHR42770">
    <property type="entry name" value="AMINO ACID TRANSPORTER-RELATED"/>
    <property type="match status" value="1"/>
</dbReference>
<name>A0ABU8NER1_9PSEU</name>
<dbReference type="Pfam" id="PF13520">
    <property type="entry name" value="AA_permease_2"/>
    <property type="match status" value="1"/>
</dbReference>
<feature type="transmembrane region" description="Helical" evidence="7">
    <location>
        <begin position="440"/>
        <end position="456"/>
    </location>
</feature>
<evidence type="ECO:0000256" key="2">
    <source>
        <dbReference type="ARBA" id="ARBA00022475"/>
    </source>
</evidence>
<accession>A0ABU8NER1</accession>
<organism evidence="8 9">
    <name type="scientific">Actinomycetospora aeridis</name>
    <dbReference type="NCBI Taxonomy" id="3129231"/>
    <lineage>
        <taxon>Bacteria</taxon>
        <taxon>Bacillati</taxon>
        <taxon>Actinomycetota</taxon>
        <taxon>Actinomycetes</taxon>
        <taxon>Pseudonocardiales</taxon>
        <taxon>Pseudonocardiaceae</taxon>
        <taxon>Actinomycetospora</taxon>
    </lineage>
</organism>
<comment type="caution">
    <text evidence="8">The sequence shown here is derived from an EMBL/GenBank/DDBJ whole genome shotgun (WGS) entry which is preliminary data.</text>
</comment>
<keyword evidence="9" id="KW-1185">Reference proteome</keyword>
<comment type="subcellular location">
    <subcellularLocation>
        <location evidence="1">Cell membrane</location>
        <topology evidence="1">Multi-pass membrane protein</topology>
    </subcellularLocation>
</comment>
<evidence type="ECO:0000256" key="1">
    <source>
        <dbReference type="ARBA" id="ARBA00004651"/>
    </source>
</evidence>
<feature type="transmembrane region" description="Helical" evidence="7">
    <location>
        <begin position="307"/>
        <end position="334"/>
    </location>
</feature>
<feature type="transmembrane region" description="Helical" evidence="7">
    <location>
        <begin position="259"/>
        <end position="281"/>
    </location>
</feature>
<feature type="transmembrane region" description="Helical" evidence="7">
    <location>
        <begin position="172"/>
        <end position="193"/>
    </location>
</feature>
<feature type="transmembrane region" description="Helical" evidence="7">
    <location>
        <begin position="380"/>
        <end position="401"/>
    </location>
</feature>
<dbReference type="Gene3D" id="1.20.1740.10">
    <property type="entry name" value="Amino acid/polyamine transporter I"/>
    <property type="match status" value="1"/>
</dbReference>
<feature type="transmembrane region" description="Helical" evidence="7">
    <location>
        <begin position="103"/>
        <end position="127"/>
    </location>
</feature>
<proteinExistence type="predicted"/>
<keyword evidence="4 7" id="KW-1133">Transmembrane helix</keyword>
<evidence type="ECO:0000256" key="3">
    <source>
        <dbReference type="ARBA" id="ARBA00022692"/>
    </source>
</evidence>
<dbReference type="Proteomes" id="UP001370100">
    <property type="component" value="Unassembled WGS sequence"/>
</dbReference>
<gene>
    <name evidence="8" type="ORF">WCD41_28655</name>
</gene>
<reference evidence="8 9" key="1">
    <citation type="submission" date="2024-03" db="EMBL/GenBank/DDBJ databases">
        <title>Actinomycetospora sp. OC33-EN06, a novel actinomycete isolated from wild orchid (Aerides multiflora).</title>
        <authorList>
            <person name="Suriyachadkun C."/>
        </authorList>
    </citation>
    <scope>NUCLEOTIDE SEQUENCE [LARGE SCALE GENOMIC DNA]</scope>
    <source>
        <strain evidence="8 9">OC33-EN06</strain>
    </source>
</reference>
<keyword evidence="2" id="KW-1003">Cell membrane</keyword>
<feature type="transmembrane region" description="Helical" evidence="7">
    <location>
        <begin position="139"/>
        <end position="160"/>
    </location>
</feature>
<dbReference type="InterPro" id="IPR002293">
    <property type="entry name" value="AA/rel_permease1"/>
</dbReference>
<evidence type="ECO:0000313" key="8">
    <source>
        <dbReference type="EMBL" id="MEJ2890460.1"/>
    </source>
</evidence>
<evidence type="ECO:0000256" key="5">
    <source>
        <dbReference type="ARBA" id="ARBA00023136"/>
    </source>
</evidence>
<dbReference type="EMBL" id="JBBEGL010000013">
    <property type="protein sequence ID" value="MEJ2890460.1"/>
    <property type="molecule type" value="Genomic_DNA"/>
</dbReference>
<evidence type="ECO:0000256" key="6">
    <source>
        <dbReference type="SAM" id="MobiDB-lite"/>
    </source>
</evidence>
<dbReference type="PANTHER" id="PTHR42770:SF11">
    <property type="entry name" value="INNER MEMBRANE TRANSPORT PROTEIN YBAT"/>
    <property type="match status" value="1"/>
</dbReference>
<dbReference type="PIRSF" id="PIRSF006060">
    <property type="entry name" value="AA_transporter"/>
    <property type="match status" value="1"/>
</dbReference>
<evidence type="ECO:0000256" key="4">
    <source>
        <dbReference type="ARBA" id="ARBA00022989"/>
    </source>
</evidence>
<feature type="transmembrane region" description="Helical" evidence="7">
    <location>
        <begin position="60"/>
        <end position="82"/>
    </location>
</feature>
<feature type="transmembrane region" description="Helical" evidence="7">
    <location>
        <begin position="355"/>
        <end position="374"/>
    </location>
</feature>
<feature type="transmembrane region" description="Helical" evidence="7">
    <location>
        <begin position="31"/>
        <end position="48"/>
    </location>
</feature>
<protein>
    <submittedName>
        <fullName evidence="8">APC family permease</fullName>
    </submittedName>
</protein>
<keyword evidence="5 7" id="KW-0472">Membrane</keyword>
<keyword evidence="3 7" id="KW-0812">Transmembrane</keyword>
<evidence type="ECO:0000256" key="7">
    <source>
        <dbReference type="SAM" id="Phobius"/>
    </source>
</evidence>
<feature type="transmembrane region" description="Helical" evidence="7">
    <location>
        <begin position="219"/>
        <end position="238"/>
    </location>
</feature>